<keyword evidence="7" id="KW-1185">Reference proteome</keyword>
<protein>
    <submittedName>
        <fullName evidence="6">RNA methyltransferase</fullName>
    </submittedName>
</protein>
<evidence type="ECO:0000256" key="3">
    <source>
        <dbReference type="ARBA" id="ARBA00022679"/>
    </source>
</evidence>
<dbReference type="InterPro" id="IPR029028">
    <property type="entry name" value="Alpha/beta_knot_MTases"/>
</dbReference>
<feature type="domain" description="MRM3-like substrate binding" evidence="5">
    <location>
        <begin position="5"/>
        <end position="84"/>
    </location>
</feature>
<evidence type="ECO:0000313" key="6">
    <source>
        <dbReference type="EMBL" id="GLR64274.1"/>
    </source>
</evidence>
<dbReference type="Pfam" id="PF00588">
    <property type="entry name" value="SpoU_methylase"/>
    <property type="match status" value="1"/>
</dbReference>
<dbReference type="InterPro" id="IPR053888">
    <property type="entry name" value="MRM3-like_sub_bind"/>
</dbReference>
<evidence type="ECO:0000313" key="7">
    <source>
        <dbReference type="Proteomes" id="UP001156682"/>
    </source>
</evidence>
<accession>A0ABQ6A2E2</accession>
<feature type="domain" description="tRNA/rRNA methyltransferase SpoU type" evidence="4">
    <location>
        <begin position="108"/>
        <end position="244"/>
    </location>
</feature>
<evidence type="ECO:0000259" key="5">
    <source>
        <dbReference type="Pfam" id="PF22435"/>
    </source>
</evidence>
<dbReference type="Gene3D" id="3.40.1280.10">
    <property type="match status" value="1"/>
</dbReference>
<dbReference type="GO" id="GO:0008168">
    <property type="term" value="F:methyltransferase activity"/>
    <property type="evidence" value="ECO:0007669"/>
    <property type="project" value="UniProtKB-KW"/>
</dbReference>
<proteinExistence type="inferred from homology"/>
<keyword evidence="3" id="KW-0808">Transferase</keyword>
<evidence type="ECO:0000259" key="4">
    <source>
        <dbReference type="Pfam" id="PF00588"/>
    </source>
</evidence>
<dbReference type="InterPro" id="IPR029026">
    <property type="entry name" value="tRNA_m1G_MTases_N"/>
</dbReference>
<dbReference type="CDD" id="cd18109">
    <property type="entry name" value="SpoU-like_RNA-MTase"/>
    <property type="match status" value="1"/>
</dbReference>
<dbReference type="SUPFAM" id="SSF55315">
    <property type="entry name" value="L30e-like"/>
    <property type="match status" value="1"/>
</dbReference>
<evidence type="ECO:0000256" key="2">
    <source>
        <dbReference type="ARBA" id="ARBA00022603"/>
    </source>
</evidence>
<dbReference type="PANTHER" id="PTHR43191">
    <property type="entry name" value="RRNA METHYLTRANSFERASE 3"/>
    <property type="match status" value="1"/>
</dbReference>
<reference evidence="7" key="1">
    <citation type="journal article" date="2019" name="Int. J. Syst. Evol. Microbiol.">
        <title>The Global Catalogue of Microorganisms (GCM) 10K type strain sequencing project: providing services to taxonomists for standard genome sequencing and annotation.</title>
        <authorList>
            <consortium name="The Broad Institute Genomics Platform"/>
            <consortium name="The Broad Institute Genome Sequencing Center for Infectious Disease"/>
            <person name="Wu L."/>
            <person name="Ma J."/>
        </authorList>
    </citation>
    <scope>NUCLEOTIDE SEQUENCE [LARGE SCALE GENOMIC DNA]</scope>
    <source>
        <strain evidence="7">NBRC 100033</strain>
    </source>
</reference>
<comment type="similarity">
    <text evidence="1">Belongs to the class IV-like SAM-binding methyltransferase superfamily. RNA methyltransferase TrmH family.</text>
</comment>
<dbReference type="SUPFAM" id="SSF75217">
    <property type="entry name" value="alpha/beta knot"/>
    <property type="match status" value="1"/>
</dbReference>
<sequence length="254" mass="27270">MLSKNQAKSLRALHRKKTRREQGLFLVEGEKVVAELLASNWCVCNLYATAEFIATYQSLIRLSELVLVECSVEELTSVSTLVTNTAALAVVKMPEKSTPPPIDQNSWLLALDGVNDPGNLGSLLRIADWYGIQQVVCSTTTAEVYNPKVIAASKGSFLRVAVSYQPLDSFFSQLPAATPVLGAYLEGESIHHLENCPSSGVILLGSEAQGISQALAAKVTRKITIPAFGEAESLNVGVAAAIICDNLKRLSSTH</sequence>
<gene>
    <name evidence="6" type="ORF">GCM10007878_17120</name>
</gene>
<dbReference type="InterPro" id="IPR001537">
    <property type="entry name" value="SpoU_MeTrfase"/>
</dbReference>
<comment type="caution">
    <text evidence="6">The sequence shown here is derived from an EMBL/GenBank/DDBJ whole genome shotgun (WGS) entry which is preliminary data.</text>
</comment>
<name>A0ABQ6A2E2_9GAMM</name>
<evidence type="ECO:0000256" key="1">
    <source>
        <dbReference type="ARBA" id="ARBA00007228"/>
    </source>
</evidence>
<dbReference type="RefSeq" id="WP_027851498.1">
    <property type="nucleotide sequence ID" value="NZ_BSOR01000029.1"/>
</dbReference>
<dbReference type="EMBL" id="BSOR01000029">
    <property type="protein sequence ID" value="GLR64274.1"/>
    <property type="molecule type" value="Genomic_DNA"/>
</dbReference>
<dbReference type="InterPro" id="IPR051259">
    <property type="entry name" value="rRNA_Methyltransferase"/>
</dbReference>
<dbReference type="GO" id="GO:0032259">
    <property type="term" value="P:methylation"/>
    <property type="evidence" value="ECO:0007669"/>
    <property type="project" value="UniProtKB-KW"/>
</dbReference>
<dbReference type="Pfam" id="PF22435">
    <property type="entry name" value="MRM3-like_sub_bind"/>
    <property type="match status" value="1"/>
</dbReference>
<keyword evidence="2 6" id="KW-0489">Methyltransferase</keyword>
<dbReference type="Gene3D" id="3.30.1330.30">
    <property type="match status" value="1"/>
</dbReference>
<dbReference type="Proteomes" id="UP001156682">
    <property type="component" value="Unassembled WGS sequence"/>
</dbReference>
<organism evidence="6 7">
    <name type="scientific">Marinospirillum insulare</name>
    <dbReference type="NCBI Taxonomy" id="217169"/>
    <lineage>
        <taxon>Bacteria</taxon>
        <taxon>Pseudomonadati</taxon>
        <taxon>Pseudomonadota</taxon>
        <taxon>Gammaproteobacteria</taxon>
        <taxon>Oceanospirillales</taxon>
        <taxon>Oceanospirillaceae</taxon>
        <taxon>Marinospirillum</taxon>
    </lineage>
</organism>
<dbReference type="InterPro" id="IPR029064">
    <property type="entry name" value="Ribosomal_eL30-like_sf"/>
</dbReference>
<dbReference type="PANTHER" id="PTHR43191:SF2">
    <property type="entry name" value="RRNA METHYLTRANSFERASE 3, MITOCHONDRIAL"/>
    <property type="match status" value="1"/>
</dbReference>